<proteinExistence type="predicted"/>
<evidence type="ECO:0000313" key="7">
    <source>
        <dbReference type="EMBL" id="MFC0048321.1"/>
    </source>
</evidence>
<dbReference type="EC" id="2.1.1.80" evidence="5"/>
<dbReference type="InterPro" id="IPR029063">
    <property type="entry name" value="SAM-dependent_MTases_sf"/>
</dbReference>
<dbReference type="SUPFAM" id="SSF47757">
    <property type="entry name" value="Chemotaxis receptor methyltransferase CheR, N-terminal domain"/>
    <property type="match status" value="1"/>
</dbReference>
<dbReference type="EMBL" id="JBHLXP010000001">
    <property type="protein sequence ID" value="MFC0048321.1"/>
    <property type="molecule type" value="Genomic_DNA"/>
</dbReference>
<evidence type="ECO:0000313" key="8">
    <source>
        <dbReference type="Proteomes" id="UP001589813"/>
    </source>
</evidence>
<dbReference type="GO" id="GO:0008168">
    <property type="term" value="F:methyltransferase activity"/>
    <property type="evidence" value="ECO:0007669"/>
    <property type="project" value="UniProtKB-KW"/>
</dbReference>
<dbReference type="Pfam" id="PF01739">
    <property type="entry name" value="CheR"/>
    <property type="match status" value="1"/>
</dbReference>
<dbReference type="SMART" id="SM00138">
    <property type="entry name" value="MeTrc"/>
    <property type="match status" value="1"/>
</dbReference>
<dbReference type="PROSITE" id="PS50123">
    <property type="entry name" value="CHER"/>
    <property type="match status" value="1"/>
</dbReference>
<reference evidence="7 8" key="1">
    <citation type="submission" date="2024-09" db="EMBL/GenBank/DDBJ databases">
        <authorList>
            <person name="Sun Q."/>
            <person name="Mori K."/>
        </authorList>
    </citation>
    <scope>NUCLEOTIDE SEQUENCE [LARGE SCALE GENOMIC DNA]</scope>
    <source>
        <strain evidence="7 8">KCTC 23315</strain>
    </source>
</reference>
<evidence type="ECO:0000259" key="6">
    <source>
        <dbReference type="PROSITE" id="PS50123"/>
    </source>
</evidence>
<keyword evidence="8" id="KW-1185">Reference proteome</keyword>
<dbReference type="InterPro" id="IPR022641">
    <property type="entry name" value="CheR_N"/>
</dbReference>
<organism evidence="7 8">
    <name type="scientific">Rheinheimera tilapiae</name>
    <dbReference type="NCBI Taxonomy" id="875043"/>
    <lineage>
        <taxon>Bacteria</taxon>
        <taxon>Pseudomonadati</taxon>
        <taxon>Pseudomonadota</taxon>
        <taxon>Gammaproteobacteria</taxon>
        <taxon>Chromatiales</taxon>
        <taxon>Chromatiaceae</taxon>
        <taxon>Rheinheimera</taxon>
    </lineage>
</organism>
<dbReference type="RefSeq" id="WP_377242399.1">
    <property type="nucleotide sequence ID" value="NZ_JBHLXP010000001.1"/>
</dbReference>
<dbReference type="InterPro" id="IPR026024">
    <property type="entry name" value="Chemotaxis_MeTrfase_CheR"/>
</dbReference>
<dbReference type="SUPFAM" id="SSF53335">
    <property type="entry name" value="S-adenosyl-L-methionine-dependent methyltransferases"/>
    <property type="match status" value="1"/>
</dbReference>
<keyword evidence="3 5" id="KW-0808">Transferase</keyword>
<comment type="function">
    <text evidence="5">Methylation of the membrane-bound methyl-accepting chemotaxis proteins (MCP) to form gamma-glutamyl methyl ester residues in MCP.</text>
</comment>
<feature type="domain" description="CheR-type methyltransferase" evidence="6">
    <location>
        <begin position="1"/>
        <end position="269"/>
    </location>
</feature>
<comment type="catalytic activity">
    <reaction evidence="1 5">
        <text>L-glutamyl-[protein] + S-adenosyl-L-methionine = [protein]-L-glutamate 5-O-methyl ester + S-adenosyl-L-homocysteine</text>
        <dbReference type="Rhea" id="RHEA:24452"/>
        <dbReference type="Rhea" id="RHEA-COMP:10208"/>
        <dbReference type="Rhea" id="RHEA-COMP:10311"/>
        <dbReference type="ChEBI" id="CHEBI:29973"/>
        <dbReference type="ChEBI" id="CHEBI:57856"/>
        <dbReference type="ChEBI" id="CHEBI:59789"/>
        <dbReference type="ChEBI" id="CHEBI:82795"/>
        <dbReference type="EC" id="2.1.1.80"/>
    </reaction>
</comment>
<comment type="caution">
    <text evidence="7">The sequence shown here is derived from an EMBL/GenBank/DDBJ whole genome shotgun (WGS) entry which is preliminary data.</text>
</comment>
<dbReference type="PRINTS" id="PR00996">
    <property type="entry name" value="CHERMTFRASE"/>
</dbReference>
<evidence type="ECO:0000256" key="5">
    <source>
        <dbReference type="PIRNR" id="PIRNR000410"/>
    </source>
</evidence>
<sequence length="269" mass="30246">MSLQAISDNDFAAISQLFYAESGIRLGINKRSLVCGRLAPRLKALQLDSYGAYLQFITARGNELERQLTVDLLTTNETYFFREQQHFDLLKDLLQQGWPGHVPQIWSAACSSGEEPYSIAMTLAEHLGDKPWQVDASDLSNRMLSTAEQGLYPLSRAREVPSALLRKYCLKGLGQFDGYLLVEPGLRQRLSLHTHNLMEPVTRKKKYDLIFLRNVLIYFDAASKKTIINHLLQALQPGGLLFVGHSESLNGITDALVPLRPAVYRLAEV</sequence>
<keyword evidence="4 5" id="KW-0949">S-adenosyl-L-methionine</keyword>
<dbReference type="InterPro" id="IPR000780">
    <property type="entry name" value="CheR_MeTrfase"/>
</dbReference>
<keyword evidence="2 5" id="KW-0489">Methyltransferase</keyword>
<gene>
    <name evidence="7" type="ORF">ACFFJP_08470</name>
</gene>
<dbReference type="Gene3D" id="1.10.155.10">
    <property type="entry name" value="Chemotaxis receptor methyltransferase CheR, N-terminal domain"/>
    <property type="match status" value="1"/>
</dbReference>
<dbReference type="InterPro" id="IPR036804">
    <property type="entry name" value="CheR_N_sf"/>
</dbReference>
<evidence type="ECO:0000256" key="4">
    <source>
        <dbReference type="ARBA" id="ARBA00022691"/>
    </source>
</evidence>
<dbReference type="PIRSF" id="PIRSF000410">
    <property type="entry name" value="CheR"/>
    <property type="match status" value="1"/>
</dbReference>
<protein>
    <recommendedName>
        <fullName evidence="5">Chemotaxis protein methyltransferase</fullName>
        <ecNumber evidence="5">2.1.1.80</ecNumber>
    </recommendedName>
</protein>
<accession>A0ABV6BBT4</accession>
<dbReference type="Pfam" id="PF03705">
    <property type="entry name" value="CheR_N"/>
    <property type="match status" value="1"/>
</dbReference>
<dbReference type="PANTHER" id="PTHR24422">
    <property type="entry name" value="CHEMOTAXIS PROTEIN METHYLTRANSFERASE"/>
    <property type="match status" value="1"/>
</dbReference>
<evidence type="ECO:0000256" key="2">
    <source>
        <dbReference type="ARBA" id="ARBA00022603"/>
    </source>
</evidence>
<dbReference type="PANTHER" id="PTHR24422:SF26">
    <property type="entry name" value="CHEMOTAXIS PROTEIN METHYLTRANSFERASE"/>
    <property type="match status" value="1"/>
</dbReference>
<dbReference type="Proteomes" id="UP001589813">
    <property type="component" value="Unassembled WGS sequence"/>
</dbReference>
<name>A0ABV6BBT4_9GAMM</name>
<evidence type="ECO:0000256" key="1">
    <source>
        <dbReference type="ARBA" id="ARBA00001541"/>
    </source>
</evidence>
<dbReference type="GO" id="GO:0032259">
    <property type="term" value="P:methylation"/>
    <property type="evidence" value="ECO:0007669"/>
    <property type="project" value="UniProtKB-KW"/>
</dbReference>
<dbReference type="InterPro" id="IPR050903">
    <property type="entry name" value="Bact_Chemotaxis_MeTrfase"/>
</dbReference>
<dbReference type="InterPro" id="IPR022642">
    <property type="entry name" value="CheR_C"/>
</dbReference>
<evidence type="ECO:0000256" key="3">
    <source>
        <dbReference type="ARBA" id="ARBA00022679"/>
    </source>
</evidence>
<dbReference type="Gene3D" id="3.40.50.150">
    <property type="entry name" value="Vaccinia Virus protein VP39"/>
    <property type="match status" value="1"/>
</dbReference>